<dbReference type="Gene3D" id="3.20.20.80">
    <property type="entry name" value="Glycosidases"/>
    <property type="match status" value="1"/>
</dbReference>
<accession>A0ABW3HJV8</accession>
<keyword evidence="5" id="KW-0378">Hydrolase</keyword>
<dbReference type="InterPro" id="IPR016286">
    <property type="entry name" value="FUC_metazoa-typ"/>
</dbReference>
<keyword evidence="9" id="KW-1185">Reference proteome</keyword>
<dbReference type="InterPro" id="IPR057739">
    <property type="entry name" value="Glyco_hydro_29_N"/>
</dbReference>
<dbReference type="EMBL" id="JBHTJZ010000002">
    <property type="protein sequence ID" value="MFD0957791.1"/>
    <property type="molecule type" value="Genomic_DNA"/>
</dbReference>
<dbReference type="PANTHER" id="PTHR10030:SF37">
    <property type="entry name" value="ALPHA-L-FUCOSIDASE-RELATED"/>
    <property type="match status" value="1"/>
</dbReference>
<reference evidence="9" key="1">
    <citation type="journal article" date="2019" name="Int. J. Syst. Evol. Microbiol.">
        <title>The Global Catalogue of Microorganisms (GCM) 10K type strain sequencing project: providing services to taxonomists for standard genome sequencing and annotation.</title>
        <authorList>
            <consortium name="The Broad Institute Genomics Platform"/>
            <consortium name="The Broad Institute Genome Sequencing Center for Infectious Disease"/>
            <person name="Wu L."/>
            <person name="Ma J."/>
        </authorList>
    </citation>
    <scope>NUCLEOTIDE SEQUENCE [LARGE SCALE GENOMIC DNA]</scope>
    <source>
        <strain evidence="9">CCUG 59129</strain>
    </source>
</reference>
<evidence type="ECO:0000313" key="8">
    <source>
        <dbReference type="EMBL" id="MFD0957791.1"/>
    </source>
</evidence>
<protein>
    <recommendedName>
        <fullName evidence="3">alpha-L-fucosidase</fullName>
        <ecNumber evidence="3">3.2.1.51</ecNumber>
    </recommendedName>
</protein>
<dbReference type="PANTHER" id="PTHR10030">
    <property type="entry name" value="ALPHA-L-FUCOSIDASE"/>
    <property type="match status" value="1"/>
</dbReference>
<dbReference type="InterPro" id="IPR017853">
    <property type="entry name" value="GH"/>
</dbReference>
<organism evidence="8 9">
    <name type="scientific">Paenibacillus chungangensis</name>
    <dbReference type="NCBI Taxonomy" id="696535"/>
    <lineage>
        <taxon>Bacteria</taxon>
        <taxon>Bacillati</taxon>
        <taxon>Bacillota</taxon>
        <taxon>Bacilli</taxon>
        <taxon>Bacillales</taxon>
        <taxon>Paenibacillaceae</taxon>
        <taxon>Paenibacillus</taxon>
    </lineage>
</organism>
<dbReference type="SMART" id="SM00812">
    <property type="entry name" value="Alpha_L_fucos"/>
    <property type="match status" value="1"/>
</dbReference>
<dbReference type="RefSeq" id="WP_377561394.1">
    <property type="nucleotide sequence ID" value="NZ_JBHTJZ010000002.1"/>
</dbReference>
<dbReference type="Pfam" id="PF01120">
    <property type="entry name" value="Alpha_L_fucos"/>
    <property type="match status" value="1"/>
</dbReference>
<evidence type="ECO:0000256" key="4">
    <source>
        <dbReference type="ARBA" id="ARBA00022729"/>
    </source>
</evidence>
<dbReference type="SUPFAM" id="SSF51445">
    <property type="entry name" value="(Trans)glycosidases"/>
    <property type="match status" value="1"/>
</dbReference>
<gene>
    <name evidence="8" type="ORF">ACFQ2I_00090</name>
</gene>
<keyword evidence="4" id="KW-0732">Signal</keyword>
<dbReference type="InterPro" id="IPR000933">
    <property type="entry name" value="Glyco_hydro_29"/>
</dbReference>
<dbReference type="EC" id="3.2.1.51" evidence="3"/>
<proteinExistence type="inferred from homology"/>
<comment type="caution">
    <text evidence="8">The sequence shown here is derived from an EMBL/GenBank/DDBJ whole genome shotgun (WGS) entry which is preliminary data.</text>
</comment>
<dbReference type="Proteomes" id="UP001596989">
    <property type="component" value="Unassembled WGS sequence"/>
</dbReference>
<evidence type="ECO:0000256" key="2">
    <source>
        <dbReference type="ARBA" id="ARBA00007951"/>
    </source>
</evidence>
<evidence type="ECO:0000256" key="3">
    <source>
        <dbReference type="ARBA" id="ARBA00012662"/>
    </source>
</evidence>
<evidence type="ECO:0000259" key="7">
    <source>
        <dbReference type="Pfam" id="PF01120"/>
    </source>
</evidence>
<dbReference type="PRINTS" id="PR00741">
    <property type="entry name" value="GLHYDRLASE29"/>
</dbReference>
<feature type="domain" description="Glycoside hydrolase family 29 N-terminal" evidence="7">
    <location>
        <begin position="13"/>
        <end position="319"/>
    </location>
</feature>
<evidence type="ECO:0000313" key="9">
    <source>
        <dbReference type="Proteomes" id="UP001596989"/>
    </source>
</evidence>
<comment type="function">
    <text evidence="1">Alpha-L-fucosidase is responsible for hydrolyzing the alpha-1,6-linked fucose joined to the reducing-end N-acetylglucosamine of the carbohydrate moieties of glycoproteins.</text>
</comment>
<evidence type="ECO:0000256" key="6">
    <source>
        <dbReference type="ARBA" id="ARBA00023295"/>
    </source>
</evidence>
<comment type="similarity">
    <text evidence="2">Belongs to the glycosyl hydrolase 29 family.</text>
</comment>
<sequence length="576" mass="65702">MSLSGPVIEAQEADRMQWWKAAKFGLFVHWGLYALHGKGEWHMSGAKIPVKEYEKLAERFNPVKFDAREWVALAKAAGMKYIVVTAKHHDGFAMYHSEHDPFNIVDATPFRRDPMKELAEECQREGLRMCFYYSHVIDWHHPHAIHEFYNNTWDYPLEEKAFYAYWNRKAKPQVKELLTKYGPVGLIWFDTAGGLSKKDSQEIINWVREHQPACLINSRVSHWPQYAGDYSSKGDNEIPMHGEDSRPWETPMTLNDSWGYQNKDQSWKSSEALIRKLVDVASKGGNLLLNVGPTAEGDIPDESVERLEAVGRWTSRFGEAIYDTTPSPFHYEQEWGAITVRDTTMYLLIHGPYWSKGSIHLYGLNNAIRHAYVLQGDDADDEARKPLAVQQHYHEAVGLHQLHVTLPLSAPDDVVSVVALELDGKPHVDPRWLQLPTGNIRLDIAHAKVMSGGEAGNEAGWSFTMLEPGEFDVVMIAFKRFNQEWSDHCHQEVVATVAGQQISCIPAVDMLLEDTPTCQHPYEEVHSVLGRVQIRQPGEYDIRLQSAWVKEKTGFFEAWQAAPIRLRSLLLVKVAP</sequence>
<evidence type="ECO:0000256" key="5">
    <source>
        <dbReference type="ARBA" id="ARBA00022801"/>
    </source>
</evidence>
<keyword evidence="6" id="KW-0326">Glycosidase</keyword>
<evidence type="ECO:0000256" key="1">
    <source>
        <dbReference type="ARBA" id="ARBA00004071"/>
    </source>
</evidence>
<name>A0ABW3HJV8_9BACL</name>